<comment type="caution">
    <text evidence="3">The sequence shown here is derived from an EMBL/GenBank/DDBJ whole genome shotgun (WGS) entry which is preliminary data.</text>
</comment>
<comment type="caution">
    <text evidence="1">Lacks conserved residue(s) required for the propagation of feature annotation.</text>
</comment>
<evidence type="ECO:0000313" key="4">
    <source>
        <dbReference type="Proteomes" id="UP000182149"/>
    </source>
</evidence>
<dbReference type="Proteomes" id="UP000182149">
    <property type="component" value="Unassembled WGS sequence"/>
</dbReference>
<dbReference type="GO" id="GO:0003824">
    <property type="term" value="F:catalytic activity"/>
    <property type="evidence" value="ECO:0007669"/>
    <property type="project" value="InterPro"/>
</dbReference>
<name>A0A1L8QUT8_9ENTE</name>
<dbReference type="InterPro" id="IPR036265">
    <property type="entry name" value="HIT-like_sf"/>
</dbReference>
<organism evidence="3 4">
    <name type="scientific">Enterococcus aquimarinus</name>
    <dbReference type="NCBI Taxonomy" id="328396"/>
    <lineage>
        <taxon>Bacteria</taxon>
        <taxon>Bacillati</taxon>
        <taxon>Bacillota</taxon>
        <taxon>Bacilli</taxon>
        <taxon>Lactobacillales</taxon>
        <taxon>Enterococcaceae</taxon>
        <taxon>Enterococcus</taxon>
    </lineage>
</organism>
<gene>
    <name evidence="3" type="ORF">RU93_GL001751</name>
</gene>
<dbReference type="STRING" id="328396.RU93_GL001751"/>
<evidence type="ECO:0000313" key="3">
    <source>
        <dbReference type="EMBL" id="OJG11264.1"/>
    </source>
</evidence>
<keyword evidence="4" id="KW-1185">Reference proteome</keyword>
<accession>A0A1L8QUT8</accession>
<evidence type="ECO:0000259" key="2">
    <source>
        <dbReference type="PROSITE" id="PS51084"/>
    </source>
</evidence>
<reference evidence="3 4" key="1">
    <citation type="submission" date="2014-12" db="EMBL/GenBank/DDBJ databases">
        <title>Draft genome sequences of 29 type strains of Enterococci.</title>
        <authorList>
            <person name="Zhong Z."/>
            <person name="Sun Z."/>
            <person name="Liu W."/>
            <person name="Zhang W."/>
            <person name="Zhang H."/>
        </authorList>
    </citation>
    <scope>NUCLEOTIDE SEQUENCE [LARGE SCALE GENOMIC DNA]</scope>
    <source>
        <strain evidence="3 4">DSM 17690</strain>
    </source>
</reference>
<dbReference type="InterPro" id="IPR011146">
    <property type="entry name" value="HIT-like"/>
</dbReference>
<sequence length="152" mass="17505">MSKMSWQDNRIQAAINGTNPMLMKELKGGYLVFGDVQFLPGYCVLLPKREVASLNELTLEERSAFLLDMSIVGDSLIASTSAIRINYDILGNTDQFLHAHIFPRYAWESDARRKMPVWLYDASNWSNPETAYHEHQHRALRQQILATLNQDY</sequence>
<dbReference type="AlphaFoldDB" id="A0A1L8QUT8"/>
<feature type="domain" description="HIT" evidence="2">
    <location>
        <begin position="10"/>
        <end position="113"/>
    </location>
</feature>
<protein>
    <submittedName>
        <fullName evidence="3">DeoR family transcriptional regulator</fullName>
    </submittedName>
</protein>
<dbReference type="SUPFAM" id="SSF54197">
    <property type="entry name" value="HIT-like"/>
    <property type="match status" value="1"/>
</dbReference>
<dbReference type="PROSITE" id="PS51084">
    <property type="entry name" value="HIT_2"/>
    <property type="match status" value="1"/>
</dbReference>
<evidence type="ECO:0000256" key="1">
    <source>
        <dbReference type="PROSITE-ProRule" id="PRU00464"/>
    </source>
</evidence>
<dbReference type="Gene3D" id="3.30.428.10">
    <property type="entry name" value="HIT-like"/>
    <property type="match status" value="1"/>
</dbReference>
<dbReference type="EMBL" id="JXKD01000004">
    <property type="protein sequence ID" value="OJG11264.1"/>
    <property type="molecule type" value="Genomic_DNA"/>
</dbReference>
<proteinExistence type="predicted"/>